<comment type="similarity">
    <text evidence="1">Belongs to the amidase family.</text>
</comment>
<dbReference type="EMBL" id="JAFBXE010000010">
    <property type="protein sequence ID" value="MBM2413765.1"/>
    <property type="molecule type" value="Genomic_DNA"/>
</dbReference>
<keyword evidence="6" id="KW-1185">Reference proteome</keyword>
<evidence type="ECO:0000259" key="2">
    <source>
        <dbReference type="Pfam" id="PF01425"/>
    </source>
</evidence>
<feature type="domain" description="Amidase" evidence="2">
    <location>
        <begin position="32"/>
        <end position="434"/>
    </location>
</feature>
<comment type="caution">
    <text evidence="3">The sequence shown here is derived from an EMBL/GenBank/DDBJ whole genome shotgun (WGS) entry which is preliminary data.</text>
</comment>
<accession>A0A9Q2NZV0</accession>
<dbReference type="Proteomes" id="UP000755667">
    <property type="component" value="Unassembled WGS sequence"/>
</dbReference>
<sequence>MTPSEQKNAIPDVSALLEGYRTRLYDPVTQMQACLERIDRLQPKLNAFSAHNAGAQEEAQASRARWQDGTPLGPLDGVPIIIKDNLMSAGLPAAWGNAELSKRVCIQDERPVAALRKAGAIVLGKGNTPEFAVDGYTGNQTFGTTRNPFNPSLTPGGSSGGVVAAVASGMALAGLATDGGGSIRRPVGYTGLWGLKPGINSVPRGGGLPQVLLDFETVGPVTRSARDLSLFFSALSDSPVSTPSRTLRILAVERMPAAPCDPGIRAAFARTTSRLQSLGHSVETGELPIDLVPLGKLWPQIVEIGLAHLAQADPRVMASAARKYRDMAARGAEHGAVGLYDAMTRVFAMREAVRGLWGFDAVLLPTAAAQPWLAEEAYPSVIDGQQVGPRGHAVYTGWVNATGLPALAFPAGLAGGMPAGMQLVADHGGEAMLLDLADALERHPQCDLAVVRP</sequence>
<proteinExistence type="inferred from homology"/>
<evidence type="ECO:0000313" key="6">
    <source>
        <dbReference type="Proteomes" id="UP000809440"/>
    </source>
</evidence>
<organism evidence="3 5">
    <name type="scientific">Marivita cryptomonadis</name>
    <dbReference type="NCBI Taxonomy" id="505252"/>
    <lineage>
        <taxon>Bacteria</taxon>
        <taxon>Pseudomonadati</taxon>
        <taxon>Pseudomonadota</taxon>
        <taxon>Alphaproteobacteria</taxon>
        <taxon>Rhodobacterales</taxon>
        <taxon>Roseobacteraceae</taxon>
        <taxon>Marivita</taxon>
    </lineage>
</organism>
<dbReference type="InterPro" id="IPR000120">
    <property type="entry name" value="Amidase"/>
</dbReference>
<evidence type="ECO:0000313" key="5">
    <source>
        <dbReference type="Proteomes" id="UP000755667"/>
    </source>
</evidence>
<dbReference type="PANTHER" id="PTHR11895:SF7">
    <property type="entry name" value="GLUTAMYL-TRNA(GLN) AMIDOTRANSFERASE SUBUNIT A, MITOCHONDRIAL"/>
    <property type="match status" value="1"/>
</dbReference>
<protein>
    <submittedName>
        <fullName evidence="3">Amidase</fullName>
    </submittedName>
</protein>
<reference evidence="3 6" key="1">
    <citation type="submission" date="2021-01" db="EMBL/GenBank/DDBJ databases">
        <title>Diatom-associated Roseobacters Show Island Model of Population Structure.</title>
        <authorList>
            <person name="Qu L."/>
            <person name="Feng X."/>
            <person name="Chen Y."/>
            <person name="Li L."/>
            <person name="Wang X."/>
            <person name="Hu Z."/>
            <person name="Wang H."/>
            <person name="Luo H."/>
        </authorList>
    </citation>
    <scope>NUCLEOTIDE SEQUENCE</scope>
    <source>
        <strain evidence="4 6">CC28-63</strain>
        <strain evidence="3">CC28-69</strain>
    </source>
</reference>
<dbReference type="Pfam" id="PF01425">
    <property type="entry name" value="Amidase"/>
    <property type="match status" value="1"/>
</dbReference>
<gene>
    <name evidence="3" type="ORF">JQX41_15720</name>
    <name evidence="4" type="ORF">JQX48_15730</name>
</gene>
<dbReference type="OrthoDB" id="9777859at2"/>
<evidence type="ECO:0000313" key="4">
    <source>
        <dbReference type="EMBL" id="MBM2418434.1"/>
    </source>
</evidence>
<dbReference type="Gene3D" id="3.90.1300.10">
    <property type="entry name" value="Amidase signature (AS) domain"/>
    <property type="match status" value="1"/>
</dbReference>
<name>A0A9Q2NZV0_9RHOB</name>
<dbReference type="PANTHER" id="PTHR11895">
    <property type="entry name" value="TRANSAMIDASE"/>
    <property type="match status" value="1"/>
</dbReference>
<evidence type="ECO:0000313" key="3">
    <source>
        <dbReference type="EMBL" id="MBM2413765.1"/>
    </source>
</evidence>
<dbReference type="InterPro" id="IPR023631">
    <property type="entry name" value="Amidase_dom"/>
</dbReference>
<dbReference type="GO" id="GO:0003824">
    <property type="term" value="F:catalytic activity"/>
    <property type="evidence" value="ECO:0007669"/>
    <property type="project" value="InterPro"/>
</dbReference>
<dbReference type="SUPFAM" id="SSF75304">
    <property type="entry name" value="Amidase signature (AS) enzymes"/>
    <property type="match status" value="1"/>
</dbReference>
<dbReference type="AlphaFoldDB" id="A0A9Q2NZV0"/>
<evidence type="ECO:0000256" key="1">
    <source>
        <dbReference type="ARBA" id="ARBA00009199"/>
    </source>
</evidence>
<dbReference type="RefSeq" id="WP_085633037.1">
    <property type="nucleotide sequence ID" value="NZ_JAFBWU010000010.1"/>
</dbReference>
<dbReference type="InterPro" id="IPR036928">
    <property type="entry name" value="AS_sf"/>
</dbReference>
<dbReference type="Proteomes" id="UP000809440">
    <property type="component" value="Unassembled WGS sequence"/>
</dbReference>
<dbReference type="EMBL" id="JAFBXF010000010">
    <property type="protein sequence ID" value="MBM2418434.1"/>
    <property type="molecule type" value="Genomic_DNA"/>
</dbReference>
<dbReference type="GeneID" id="62642992"/>